<sequence length="351" mass="41108">MATPDVKGDGPGVTISLELAGGMKAASSCAFFGSRKTRGNTMTMHAWQTETGLRATCRDTKFPLHNAYISTILRIYIVTLVSTSVGGSGNMESYAYDISTCDRKLREVPYLSRYIILENCKKKPRYMAECPGTPRRPYDYNTFDRIRYKPTFNPYVKLNKDKKYRLDNWESRNHEKFSPLKTNSETSIPPCRKSKPRWSPIRHSNMALQQSSPKRRAHKNGLFFVDYVTFILSGRYRADVEKQYYMHDLPWVWHKNFFTGVNHFCDNMVIGKKKWYRKEQQKDRMKEAMKKINDLVLEYREVSNPDSGGKRLALYRECKNKKKYNFLEKVVSTLGEEIAHKYIRKIKNIYL</sequence>
<dbReference type="AlphaFoldDB" id="A0A1A8VL50"/>
<feature type="region of interest" description="Disordered" evidence="1">
    <location>
        <begin position="178"/>
        <end position="197"/>
    </location>
</feature>
<evidence type="ECO:0000313" key="2">
    <source>
        <dbReference type="EMBL" id="SBS81024.1"/>
    </source>
</evidence>
<dbReference type="EMBL" id="FLQV01000086">
    <property type="protein sequence ID" value="SBS81024.1"/>
    <property type="molecule type" value="Genomic_DNA"/>
</dbReference>
<name>A0A1A8VL50_PLAOA</name>
<gene>
    <name evidence="2" type="ORF">POVCU1_004250</name>
</gene>
<protein>
    <submittedName>
        <fullName evidence="2">Uncharacterized protein</fullName>
    </submittedName>
</protein>
<dbReference type="Proteomes" id="UP000078546">
    <property type="component" value="Unassembled WGS sequence"/>
</dbReference>
<evidence type="ECO:0000313" key="3">
    <source>
        <dbReference type="Proteomes" id="UP000078546"/>
    </source>
</evidence>
<organism evidence="2 3">
    <name type="scientific">Plasmodium ovale curtisi</name>
    <dbReference type="NCBI Taxonomy" id="864141"/>
    <lineage>
        <taxon>Eukaryota</taxon>
        <taxon>Sar</taxon>
        <taxon>Alveolata</taxon>
        <taxon>Apicomplexa</taxon>
        <taxon>Aconoidasida</taxon>
        <taxon>Haemosporida</taxon>
        <taxon>Plasmodiidae</taxon>
        <taxon>Plasmodium</taxon>
        <taxon>Plasmodium (Plasmodium)</taxon>
    </lineage>
</organism>
<reference evidence="3" key="1">
    <citation type="submission" date="2016-05" db="EMBL/GenBank/DDBJ databases">
        <authorList>
            <person name="Naeem Raeece"/>
        </authorList>
    </citation>
    <scope>NUCLEOTIDE SEQUENCE [LARGE SCALE GENOMIC DNA]</scope>
</reference>
<accession>A0A1A8VL50</accession>
<evidence type="ECO:0000256" key="1">
    <source>
        <dbReference type="SAM" id="MobiDB-lite"/>
    </source>
</evidence>
<proteinExistence type="predicted"/>